<proteinExistence type="predicted"/>
<gene>
    <name evidence="4" type="ORF">FGL98_10495</name>
</gene>
<dbReference type="OrthoDB" id="9773673at2"/>
<dbReference type="InterPro" id="IPR025997">
    <property type="entry name" value="SBP_2_dom"/>
</dbReference>
<dbReference type="SUPFAM" id="SSF53822">
    <property type="entry name" value="Periplasmic binding protein-like I"/>
    <property type="match status" value="1"/>
</dbReference>
<sequence>MAALKPLAAKGSGKIAVILPDTVTSARYTEFDAPYLTKALTAAGLTASQFTVQNAQGSDATQLTDAQSAISGGAKVIVVDPLDKGVGAKIENYAKQHNVQVIDYDRLTLGGTRAYYVSFDNVKVGELIGNGLVSCAKAWGVKKPNVIEMKGDPTDNNATLFAQGYDSVLNPLFKSGGWTKVAEPAGTWDPPTAATEFTQAFTAHSNANAALVPNDENGAPIITYLKNHNVKPKSFPVTGQDATLVGLQNILSGYQCGTAYKPIYLEAQAAAALAMYLRAGVKPPAGLVNGTTTDTTSNVKVPSVLLKPEWVTSANMNSTVIADQFVTAKQLCTAKFAAACKAAGITS</sequence>
<name>A0A563E1H2_9MICO</name>
<reference evidence="4 5" key="2">
    <citation type="submission" date="2019-08" db="EMBL/GenBank/DDBJ databases">
        <title>Jejuicoccus antrihumi gen. nov., sp. nov., a new member of the family Dermacoccaceae isolated from a cave.</title>
        <authorList>
            <person name="Schumann P."/>
            <person name="Kim I.S."/>
        </authorList>
    </citation>
    <scope>NUCLEOTIDE SEQUENCE [LARGE SCALE GENOMIC DNA]</scope>
    <source>
        <strain evidence="4 5">C5-26</strain>
    </source>
</reference>
<dbReference type="Gene3D" id="3.40.50.2300">
    <property type="match status" value="2"/>
</dbReference>
<dbReference type="AlphaFoldDB" id="A0A563E1H2"/>
<keyword evidence="5" id="KW-1185">Reference proteome</keyword>
<dbReference type="RefSeq" id="WP_146316712.1">
    <property type="nucleotide sequence ID" value="NZ_VCQV01000012.1"/>
</dbReference>
<dbReference type="GO" id="GO:0030288">
    <property type="term" value="C:outer membrane-bounded periplasmic space"/>
    <property type="evidence" value="ECO:0007669"/>
    <property type="project" value="TreeGrafter"/>
</dbReference>
<evidence type="ECO:0000256" key="2">
    <source>
        <dbReference type="ARBA" id="ARBA00022729"/>
    </source>
</evidence>
<comment type="caution">
    <text evidence="4">The sequence shown here is derived from an EMBL/GenBank/DDBJ whole genome shotgun (WGS) entry which is preliminary data.</text>
</comment>
<comment type="subcellular location">
    <subcellularLocation>
        <location evidence="1">Cell envelope</location>
    </subcellularLocation>
</comment>
<dbReference type="Proteomes" id="UP000320244">
    <property type="component" value="Unassembled WGS sequence"/>
</dbReference>
<evidence type="ECO:0000256" key="1">
    <source>
        <dbReference type="ARBA" id="ARBA00004196"/>
    </source>
</evidence>
<evidence type="ECO:0000313" key="5">
    <source>
        <dbReference type="Proteomes" id="UP000320244"/>
    </source>
</evidence>
<organism evidence="4 5">
    <name type="scientific">Leekyejoonella antrihumi</name>
    <dbReference type="NCBI Taxonomy" id="1660198"/>
    <lineage>
        <taxon>Bacteria</taxon>
        <taxon>Bacillati</taxon>
        <taxon>Actinomycetota</taxon>
        <taxon>Actinomycetes</taxon>
        <taxon>Micrococcales</taxon>
        <taxon>Dermacoccaceae</taxon>
        <taxon>Leekyejoonella</taxon>
    </lineage>
</organism>
<dbReference type="PANTHER" id="PTHR30036">
    <property type="entry name" value="D-XYLOSE-BINDING PERIPLASMIC PROTEIN"/>
    <property type="match status" value="1"/>
</dbReference>
<protein>
    <submittedName>
        <fullName evidence="4">Sugar ABC transporter substrate-binding protein</fullName>
    </submittedName>
</protein>
<evidence type="ECO:0000259" key="3">
    <source>
        <dbReference type="Pfam" id="PF13407"/>
    </source>
</evidence>
<dbReference type="Pfam" id="PF13407">
    <property type="entry name" value="Peripla_BP_4"/>
    <property type="match status" value="1"/>
</dbReference>
<dbReference type="InterPro" id="IPR028082">
    <property type="entry name" value="Peripla_BP_I"/>
</dbReference>
<dbReference type="InterPro" id="IPR050555">
    <property type="entry name" value="Bact_Solute-Bind_Prot2"/>
</dbReference>
<keyword evidence="2" id="KW-0732">Signal</keyword>
<dbReference type="GO" id="GO:0030246">
    <property type="term" value="F:carbohydrate binding"/>
    <property type="evidence" value="ECO:0007669"/>
    <property type="project" value="TreeGrafter"/>
</dbReference>
<dbReference type="EMBL" id="VCQV01000012">
    <property type="protein sequence ID" value="TWP36378.1"/>
    <property type="molecule type" value="Genomic_DNA"/>
</dbReference>
<evidence type="ECO:0000313" key="4">
    <source>
        <dbReference type="EMBL" id="TWP36378.1"/>
    </source>
</evidence>
<reference evidence="4 5" key="1">
    <citation type="submission" date="2019-05" db="EMBL/GenBank/DDBJ databases">
        <authorList>
            <person name="Lee S.D."/>
        </authorList>
    </citation>
    <scope>NUCLEOTIDE SEQUENCE [LARGE SCALE GENOMIC DNA]</scope>
    <source>
        <strain evidence="4 5">C5-26</strain>
    </source>
</reference>
<feature type="domain" description="Periplasmic binding protein" evidence="3">
    <location>
        <begin position="16"/>
        <end position="278"/>
    </location>
</feature>
<dbReference type="PANTHER" id="PTHR30036:SF1">
    <property type="entry name" value="D-XYLOSE-BINDING PERIPLASMIC PROTEIN"/>
    <property type="match status" value="1"/>
</dbReference>
<accession>A0A563E1H2</accession>